<dbReference type="AlphaFoldDB" id="A0A918ULX5"/>
<evidence type="ECO:0000313" key="1">
    <source>
        <dbReference type="EMBL" id="GGZ19802.1"/>
    </source>
</evidence>
<proteinExistence type="predicted"/>
<dbReference type="EMBL" id="BMWX01000002">
    <property type="protein sequence ID" value="GGZ19802.1"/>
    <property type="molecule type" value="Genomic_DNA"/>
</dbReference>
<evidence type="ECO:0000313" key="2">
    <source>
        <dbReference type="Proteomes" id="UP000619457"/>
    </source>
</evidence>
<dbReference type="Proteomes" id="UP000619457">
    <property type="component" value="Unassembled WGS sequence"/>
</dbReference>
<comment type="caution">
    <text evidence="1">The sequence shown here is derived from an EMBL/GenBank/DDBJ whole genome shotgun (WGS) entry which is preliminary data.</text>
</comment>
<gene>
    <name evidence="1" type="ORF">GCM10007049_10440</name>
</gene>
<reference evidence="1" key="2">
    <citation type="submission" date="2020-09" db="EMBL/GenBank/DDBJ databases">
        <authorList>
            <person name="Sun Q."/>
            <person name="Kim S."/>
        </authorList>
    </citation>
    <scope>NUCLEOTIDE SEQUENCE</scope>
    <source>
        <strain evidence="1">KCTC 12368</strain>
    </source>
</reference>
<organism evidence="1 2">
    <name type="scientific">Echinicola pacifica</name>
    <dbReference type="NCBI Taxonomy" id="346377"/>
    <lineage>
        <taxon>Bacteria</taxon>
        <taxon>Pseudomonadati</taxon>
        <taxon>Bacteroidota</taxon>
        <taxon>Cytophagia</taxon>
        <taxon>Cytophagales</taxon>
        <taxon>Cyclobacteriaceae</taxon>
        <taxon>Echinicola</taxon>
    </lineage>
</organism>
<sequence length="55" mass="6514">MAKGKNDLLRDDVKHEKAIYFKNPQAEFPAKEANSWLKRKIIRQADRWKKMALGE</sequence>
<accession>A0A918ULX5</accession>
<reference evidence="1" key="1">
    <citation type="journal article" date="2014" name="Int. J. Syst. Evol. Microbiol.">
        <title>Complete genome sequence of Corynebacterium casei LMG S-19264T (=DSM 44701T), isolated from a smear-ripened cheese.</title>
        <authorList>
            <consortium name="US DOE Joint Genome Institute (JGI-PGF)"/>
            <person name="Walter F."/>
            <person name="Albersmeier A."/>
            <person name="Kalinowski J."/>
            <person name="Ruckert C."/>
        </authorList>
    </citation>
    <scope>NUCLEOTIDE SEQUENCE</scope>
    <source>
        <strain evidence="1">KCTC 12368</strain>
    </source>
</reference>
<dbReference type="RefSeq" id="WP_018472434.1">
    <property type="nucleotide sequence ID" value="NZ_BMWX01000002.1"/>
</dbReference>
<name>A0A918ULX5_9BACT</name>
<keyword evidence="2" id="KW-1185">Reference proteome</keyword>
<protein>
    <submittedName>
        <fullName evidence="1">Uncharacterized protein</fullName>
    </submittedName>
</protein>